<feature type="binding site" evidence="5">
    <location>
        <position position="31"/>
    </location>
    <ligand>
        <name>AMP</name>
        <dbReference type="ChEBI" id="CHEBI:456215"/>
    </ligand>
</feature>
<comment type="subunit">
    <text evidence="5 7">Monomer.</text>
</comment>
<dbReference type="InterPro" id="IPR000850">
    <property type="entry name" value="Adenylat/UMP-CMP_kin"/>
</dbReference>
<reference evidence="8 9" key="1">
    <citation type="submission" date="2017-09" db="EMBL/GenBank/DDBJ databases">
        <title>Depth-based differentiation of microbial function through sediment-hosted aquifers and enrichment of novel symbionts in the deep terrestrial subsurface.</title>
        <authorList>
            <person name="Probst A.J."/>
            <person name="Ladd B."/>
            <person name="Jarett J.K."/>
            <person name="Geller-Mcgrath D.E."/>
            <person name="Sieber C.M."/>
            <person name="Emerson J.B."/>
            <person name="Anantharaman K."/>
            <person name="Thomas B.C."/>
            <person name="Malmstrom R."/>
            <person name="Stieglmeier M."/>
            <person name="Klingl A."/>
            <person name="Woyke T."/>
            <person name="Ryan C.M."/>
            <person name="Banfield J.F."/>
        </authorList>
    </citation>
    <scope>NUCLEOTIDE SEQUENCE [LARGE SCALE GENOMIC DNA]</scope>
    <source>
        <strain evidence="8">CG17_big_fil_post_rev_8_21_14_2_50_48_46</strain>
    </source>
</reference>
<feature type="binding site" evidence="5">
    <location>
        <position position="92"/>
    </location>
    <ligand>
        <name>AMP</name>
        <dbReference type="ChEBI" id="CHEBI:456215"/>
    </ligand>
</feature>
<evidence type="ECO:0000256" key="3">
    <source>
        <dbReference type="ARBA" id="ARBA00022741"/>
    </source>
</evidence>
<proteinExistence type="inferred from homology"/>
<protein>
    <recommendedName>
        <fullName evidence="5 7">Adenylate kinase</fullName>
        <shortName evidence="5">AK</shortName>
        <ecNumber evidence="5 7">2.7.4.3</ecNumber>
    </recommendedName>
    <alternativeName>
        <fullName evidence="5">ATP-AMP transphosphorylase</fullName>
    </alternativeName>
    <alternativeName>
        <fullName evidence="5">ATP:AMP phosphotransferase</fullName>
    </alternativeName>
    <alternativeName>
        <fullName evidence="5">Adenylate monophosphate kinase</fullName>
    </alternativeName>
</protein>
<evidence type="ECO:0000256" key="7">
    <source>
        <dbReference type="RuleBase" id="RU003331"/>
    </source>
</evidence>
<dbReference type="Proteomes" id="UP000231019">
    <property type="component" value="Unassembled WGS sequence"/>
</dbReference>
<feature type="binding site" evidence="5">
    <location>
        <begin position="136"/>
        <end position="137"/>
    </location>
    <ligand>
        <name>ATP</name>
        <dbReference type="ChEBI" id="CHEBI:30616"/>
    </ligand>
</feature>
<evidence type="ECO:0000256" key="6">
    <source>
        <dbReference type="RuleBase" id="RU003330"/>
    </source>
</evidence>
<dbReference type="GO" id="GO:0005524">
    <property type="term" value="F:ATP binding"/>
    <property type="evidence" value="ECO:0007669"/>
    <property type="project" value="UniProtKB-UniRule"/>
</dbReference>
<feature type="binding site" evidence="5">
    <location>
        <position position="194"/>
    </location>
    <ligand>
        <name>ATP</name>
        <dbReference type="ChEBI" id="CHEBI:30616"/>
    </ligand>
</feature>
<evidence type="ECO:0000256" key="4">
    <source>
        <dbReference type="ARBA" id="ARBA00022777"/>
    </source>
</evidence>
<keyword evidence="5 7" id="KW-0067">ATP-binding</keyword>
<name>A0A2M7G289_9BACT</name>
<dbReference type="NCBIfam" id="TIGR01351">
    <property type="entry name" value="adk"/>
    <property type="match status" value="1"/>
</dbReference>
<feature type="binding site" evidence="5">
    <location>
        <position position="166"/>
    </location>
    <ligand>
        <name>AMP</name>
        <dbReference type="ChEBI" id="CHEBI:456215"/>
    </ligand>
</feature>
<dbReference type="Pfam" id="PF00406">
    <property type="entry name" value="ADK"/>
    <property type="match status" value="1"/>
</dbReference>
<feature type="binding site" evidence="5">
    <location>
        <begin position="85"/>
        <end position="88"/>
    </location>
    <ligand>
        <name>AMP</name>
        <dbReference type="ChEBI" id="CHEBI:456215"/>
    </ligand>
</feature>
<dbReference type="NCBIfam" id="NF001381">
    <property type="entry name" value="PRK00279.1-3"/>
    <property type="match status" value="1"/>
</dbReference>
<keyword evidence="4 5" id="KW-0418">Kinase</keyword>
<keyword evidence="1 5" id="KW-0808">Transferase</keyword>
<evidence type="ECO:0000256" key="1">
    <source>
        <dbReference type="ARBA" id="ARBA00022679"/>
    </source>
</evidence>
<evidence type="ECO:0000256" key="2">
    <source>
        <dbReference type="ARBA" id="ARBA00022727"/>
    </source>
</evidence>
<comment type="similarity">
    <text evidence="5 6">Belongs to the adenylate kinase family.</text>
</comment>
<dbReference type="InterPro" id="IPR027417">
    <property type="entry name" value="P-loop_NTPase"/>
</dbReference>
<feature type="region of interest" description="NMP" evidence="5">
    <location>
        <begin position="30"/>
        <end position="59"/>
    </location>
</feature>
<dbReference type="GO" id="GO:0004017">
    <property type="term" value="F:AMP kinase activity"/>
    <property type="evidence" value="ECO:0007669"/>
    <property type="project" value="UniProtKB-UniRule"/>
</dbReference>
<dbReference type="NCBIfam" id="NF001380">
    <property type="entry name" value="PRK00279.1-2"/>
    <property type="match status" value="1"/>
</dbReference>
<sequence>MHLIFLGAPGAGKGTQAHLIAERFEAAHVSTGDILRQAAREGTEMGLKAKSFMDQGALVPDDVIIGLIKEKFSEADFPANWIMDGFPRTLAQAEALDQLLAEIDLGLTVVLNIDVPLDLLMDRLTLRRTCRKTGKIFNLKFSPPDDPEKYDLYQRDDDKPESVQNRLKVYQDQTQPLIAYYEKTGKLVNIHGEQDVALVTEEILKAIEAHR</sequence>
<feature type="binding site" evidence="5">
    <location>
        <position position="127"/>
    </location>
    <ligand>
        <name>ATP</name>
        <dbReference type="ChEBI" id="CHEBI:30616"/>
    </ligand>
</feature>
<gene>
    <name evidence="5" type="primary">adk</name>
    <name evidence="8" type="ORF">COW36_18525</name>
</gene>
<dbReference type="InterPro" id="IPR033690">
    <property type="entry name" value="Adenylat_kinase_CS"/>
</dbReference>
<comment type="pathway">
    <text evidence="5">Purine metabolism; AMP biosynthesis via salvage pathway; AMP from ADP: step 1/1.</text>
</comment>
<feature type="binding site" evidence="5">
    <location>
        <begin position="10"/>
        <end position="15"/>
    </location>
    <ligand>
        <name>ATP</name>
        <dbReference type="ChEBI" id="CHEBI:30616"/>
    </ligand>
</feature>
<dbReference type="Gene3D" id="3.40.50.300">
    <property type="entry name" value="P-loop containing nucleotide triphosphate hydrolases"/>
    <property type="match status" value="1"/>
</dbReference>
<comment type="domain">
    <text evidence="5">Consists of three domains, a large central CORE domain and two small peripheral domains, NMPbind and LID, which undergo movements during catalysis. The LID domain closes over the site of phosphoryl transfer upon ATP binding. Assembling and dissambling the active center during each catalytic cycle provides an effective means to prevent ATP hydrolysis.</text>
</comment>
<dbReference type="InterPro" id="IPR006259">
    <property type="entry name" value="Adenyl_kin_sub"/>
</dbReference>
<organism evidence="8 9">
    <name type="scientific">bacterium (Candidatus Blackallbacteria) CG17_big_fil_post_rev_8_21_14_2_50_48_46</name>
    <dbReference type="NCBI Taxonomy" id="2014261"/>
    <lineage>
        <taxon>Bacteria</taxon>
        <taxon>Candidatus Blackallbacteria</taxon>
    </lineage>
</organism>
<dbReference type="AlphaFoldDB" id="A0A2M7G289"/>
<dbReference type="HAMAP" id="MF_00235">
    <property type="entry name" value="Adenylate_kinase_Adk"/>
    <property type="match status" value="1"/>
</dbReference>
<dbReference type="GO" id="GO:0005737">
    <property type="term" value="C:cytoplasm"/>
    <property type="evidence" value="ECO:0007669"/>
    <property type="project" value="UniProtKB-SubCell"/>
</dbReference>
<dbReference type="FunFam" id="3.40.50.300:FF:000106">
    <property type="entry name" value="Adenylate kinase mitochondrial"/>
    <property type="match status" value="1"/>
</dbReference>
<dbReference type="EMBL" id="PFFQ01000053">
    <property type="protein sequence ID" value="PIW15460.1"/>
    <property type="molecule type" value="Genomic_DNA"/>
</dbReference>
<evidence type="ECO:0000313" key="8">
    <source>
        <dbReference type="EMBL" id="PIW15460.1"/>
    </source>
</evidence>
<dbReference type="CDD" id="cd01428">
    <property type="entry name" value="ADK"/>
    <property type="match status" value="1"/>
</dbReference>
<comment type="caution">
    <text evidence="8">The sequence shown here is derived from an EMBL/GenBank/DDBJ whole genome shotgun (WGS) entry which is preliminary data.</text>
</comment>
<evidence type="ECO:0000256" key="5">
    <source>
        <dbReference type="HAMAP-Rule" id="MF_00235"/>
    </source>
</evidence>
<dbReference type="GO" id="GO:0044209">
    <property type="term" value="P:AMP salvage"/>
    <property type="evidence" value="ECO:0007669"/>
    <property type="project" value="UniProtKB-UniRule"/>
</dbReference>
<dbReference type="NCBIfam" id="NF011100">
    <property type="entry name" value="PRK14527.1"/>
    <property type="match status" value="1"/>
</dbReference>
<dbReference type="PRINTS" id="PR00094">
    <property type="entry name" value="ADENYLTKNASE"/>
</dbReference>
<comment type="subcellular location">
    <subcellularLocation>
        <location evidence="5 7">Cytoplasm</location>
    </subcellularLocation>
</comment>
<dbReference type="PROSITE" id="PS00113">
    <property type="entry name" value="ADENYLATE_KINASE"/>
    <property type="match status" value="1"/>
</dbReference>
<dbReference type="UniPathway" id="UPA00588">
    <property type="reaction ID" value="UER00649"/>
</dbReference>
<feature type="binding site" evidence="5">
    <location>
        <position position="155"/>
    </location>
    <ligand>
        <name>AMP</name>
        <dbReference type="ChEBI" id="CHEBI:456215"/>
    </ligand>
</feature>
<keyword evidence="5" id="KW-0963">Cytoplasm</keyword>
<dbReference type="EC" id="2.7.4.3" evidence="5 7"/>
<feature type="binding site" evidence="5">
    <location>
        <begin position="57"/>
        <end position="59"/>
    </location>
    <ligand>
        <name>AMP</name>
        <dbReference type="ChEBI" id="CHEBI:456215"/>
    </ligand>
</feature>
<comment type="catalytic activity">
    <reaction evidence="5 7">
        <text>AMP + ATP = 2 ADP</text>
        <dbReference type="Rhea" id="RHEA:12973"/>
        <dbReference type="ChEBI" id="CHEBI:30616"/>
        <dbReference type="ChEBI" id="CHEBI:456215"/>
        <dbReference type="ChEBI" id="CHEBI:456216"/>
        <dbReference type="EC" id="2.7.4.3"/>
    </reaction>
</comment>
<keyword evidence="3 5" id="KW-0547">Nucleotide-binding</keyword>
<feature type="binding site" evidence="5">
    <location>
        <position position="36"/>
    </location>
    <ligand>
        <name>AMP</name>
        <dbReference type="ChEBI" id="CHEBI:456215"/>
    </ligand>
</feature>
<dbReference type="SUPFAM" id="SSF52540">
    <property type="entry name" value="P-loop containing nucleoside triphosphate hydrolases"/>
    <property type="match status" value="1"/>
</dbReference>
<dbReference type="PANTHER" id="PTHR23359">
    <property type="entry name" value="NUCLEOTIDE KINASE"/>
    <property type="match status" value="1"/>
</dbReference>
<comment type="function">
    <text evidence="5">Catalyzes the reversible transfer of the terminal phosphate group between ATP and AMP. Plays an important role in cellular energy homeostasis and in adenine nucleotide metabolism.</text>
</comment>
<accession>A0A2M7G289</accession>
<comment type="caution">
    <text evidence="5">Lacks conserved residue(s) required for the propagation of feature annotation.</text>
</comment>
<evidence type="ECO:0000313" key="9">
    <source>
        <dbReference type="Proteomes" id="UP000231019"/>
    </source>
</evidence>
<keyword evidence="2 5" id="KW-0545">Nucleotide biosynthesis</keyword>